<sequence>MKLIQPNKVHLLRGQNESFDGNSSDDEAAIQQSLLKECYQKYGKQYGQIIAKTLAKIFTLLPIMVIVDENIACVHSGIPFPSSIDKNLEQQFYSLKQQNINKNNNISLRKRDNDDDHHHMNQIIKQANHHTIST</sequence>
<dbReference type="SUPFAM" id="SSF56300">
    <property type="entry name" value="Metallo-dependent phosphatases"/>
    <property type="match status" value="1"/>
</dbReference>
<dbReference type="PANTHER" id="PTHR11668:SF496">
    <property type="entry name" value="SERINE_THREONINE-PROTEIN PHOSPHATASE"/>
    <property type="match status" value="1"/>
</dbReference>
<dbReference type="PANTHER" id="PTHR11668">
    <property type="entry name" value="SERINE/THREONINE PROTEIN PHOSPHATASE"/>
    <property type="match status" value="1"/>
</dbReference>
<dbReference type="InterPro" id="IPR050341">
    <property type="entry name" value="PP1_catalytic_subunit"/>
</dbReference>
<proteinExistence type="predicted"/>
<name>A0A1Y3AZ09_EURMA</name>
<accession>A0A1Y3AZ09</accession>
<dbReference type="OrthoDB" id="442428at2759"/>
<protein>
    <submittedName>
        <fullName evidence="1">Uncharacterized protein</fullName>
    </submittedName>
</protein>
<dbReference type="InterPro" id="IPR029052">
    <property type="entry name" value="Metallo-depent_PP-like"/>
</dbReference>
<dbReference type="AlphaFoldDB" id="A0A1Y3AZ09"/>
<dbReference type="GO" id="GO:0004722">
    <property type="term" value="F:protein serine/threonine phosphatase activity"/>
    <property type="evidence" value="ECO:0007669"/>
    <property type="project" value="TreeGrafter"/>
</dbReference>
<dbReference type="GO" id="GO:0005737">
    <property type="term" value="C:cytoplasm"/>
    <property type="evidence" value="ECO:0007669"/>
    <property type="project" value="TreeGrafter"/>
</dbReference>
<dbReference type="Proteomes" id="UP000194236">
    <property type="component" value="Unassembled WGS sequence"/>
</dbReference>
<gene>
    <name evidence="1" type="ORF">BLA29_011437</name>
</gene>
<comment type="caution">
    <text evidence="1">The sequence shown here is derived from an EMBL/GenBank/DDBJ whole genome shotgun (WGS) entry which is preliminary data.</text>
</comment>
<dbReference type="Gene3D" id="3.60.21.10">
    <property type="match status" value="1"/>
</dbReference>
<organism evidence="1 2">
    <name type="scientific">Euroglyphus maynei</name>
    <name type="common">Mayne's house dust mite</name>
    <dbReference type="NCBI Taxonomy" id="6958"/>
    <lineage>
        <taxon>Eukaryota</taxon>
        <taxon>Metazoa</taxon>
        <taxon>Ecdysozoa</taxon>
        <taxon>Arthropoda</taxon>
        <taxon>Chelicerata</taxon>
        <taxon>Arachnida</taxon>
        <taxon>Acari</taxon>
        <taxon>Acariformes</taxon>
        <taxon>Sarcoptiformes</taxon>
        <taxon>Astigmata</taxon>
        <taxon>Psoroptidia</taxon>
        <taxon>Analgoidea</taxon>
        <taxon>Pyroglyphidae</taxon>
        <taxon>Pyroglyphinae</taxon>
        <taxon>Euroglyphus</taxon>
    </lineage>
</organism>
<reference evidence="1 2" key="1">
    <citation type="submission" date="2017-03" db="EMBL/GenBank/DDBJ databases">
        <title>Genome Survey of Euroglyphus maynei.</title>
        <authorList>
            <person name="Arlian L.G."/>
            <person name="Morgan M.S."/>
            <person name="Rider S.D."/>
        </authorList>
    </citation>
    <scope>NUCLEOTIDE SEQUENCE [LARGE SCALE GENOMIC DNA]</scope>
    <source>
        <strain evidence="1">Arlian Lab</strain>
        <tissue evidence="1">Whole body</tissue>
    </source>
</reference>
<evidence type="ECO:0000313" key="1">
    <source>
        <dbReference type="EMBL" id="OTF72656.1"/>
    </source>
</evidence>
<keyword evidence="2" id="KW-1185">Reference proteome</keyword>
<dbReference type="GO" id="GO:0005634">
    <property type="term" value="C:nucleus"/>
    <property type="evidence" value="ECO:0007669"/>
    <property type="project" value="TreeGrafter"/>
</dbReference>
<dbReference type="EMBL" id="MUJZ01055220">
    <property type="protein sequence ID" value="OTF72656.1"/>
    <property type="molecule type" value="Genomic_DNA"/>
</dbReference>
<evidence type="ECO:0000313" key="2">
    <source>
        <dbReference type="Proteomes" id="UP000194236"/>
    </source>
</evidence>